<accession>A0A4C1U1Y3</accession>
<reference evidence="1 2" key="1">
    <citation type="journal article" date="2019" name="Commun. Biol.">
        <title>The bagworm genome reveals a unique fibroin gene that provides high tensile strength.</title>
        <authorList>
            <person name="Kono N."/>
            <person name="Nakamura H."/>
            <person name="Ohtoshi R."/>
            <person name="Tomita M."/>
            <person name="Numata K."/>
            <person name="Arakawa K."/>
        </authorList>
    </citation>
    <scope>NUCLEOTIDE SEQUENCE [LARGE SCALE GENOMIC DNA]</scope>
</reference>
<name>A0A4C1U1Y3_EUMVA</name>
<evidence type="ECO:0000313" key="2">
    <source>
        <dbReference type="Proteomes" id="UP000299102"/>
    </source>
</evidence>
<dbReference type="EMBL" id="BGZK01000118">
    <property type="protein sequence ID" value="GBP20373.1"/>
    <property type="molecule type" value="Genomic_DNA"/>
</dbReference>
<proteinExistence type="predicted"/>
<sequence>MTTTRKVNITNMGNITDTIMTMAVITRKEDITSMAITTITTVREVITINITMMKTITAIKDIMDMKNTTTTTTAMARKEVTMATRNGVSIMATESIDLMLDASGKRACPPSESTWSLTPMNTIKPKQVTYAFPTSWRRIRHLMEGGTLEKGRGDGKGVNSSWTGVMEEEWGNGMRRGPPELSLTGRNKTAEAATFTRREEQSAGSERVALTAQGAGALTLIAGIYVGLRVYVTITNVYTRRLHCEALCLRNAINLVLGARKFWLQKLAEPAAGTPARPRPAGNDDAALINVQNLAHLSLRIRTAYIELDSVLLTGSQLPSNTMEFPKI</sequence>
<gene>
    <name evidence="1" type="ORF">EVAR_14622_1</name>
</gene>
<organism evidence="1 2">
    <name type="scientific">Eumeta variegata</name>
    <name type="common">Bagworm moth</name>
    <name type="synonym">Eumeta japonica</name>
    <dbReference type="NCBI Taxonomy" id="151549"/>
    <lineage>
        <taxon>Eukaryota</taxon>
        <taxon>Metazoa</taxon>
        <taxon>Ecdysozoa</taxon>
        <taxon>Arthropoda</taxon>
        <taxon>Hexapoda</taxon>
        <taxon>Insecta</taxon>
        <taxon>Pterygota</taxon>
        <taxon>Neoptera</taxon>
        <taxon>Endopterygota</taxon>
        <taxon>Lepidoptera</taxon>
        <taxon>Glossata</taxon>
        <taxon>Ditrysia</taxon>
        <taxon>Tineoidea</taxon>
        <taxon>Psychidae</taxon>
        <taxon>Oiketicinae</taxon>
        <taxon>Eumeta</taxon>
    </lineage>
</organism>
<dbReference type="Proteomes" id="UP000299102">
    <property type="component" value="Unassembled WGS sequence"/>
</dbReference>
<evidence type="ECO:0000313" key="1">
    <source>
        <dbReference type="EMBL" id="GBP20373.1"/>
    </source>
</evidence>
<comment type="caution">
    <text evidence="1">The sequence shown here is derived from an EMBL/GenBank/DDBJ whole genome shotgun (WGS) entry which is preliminary data.</text>
</comment>
<protein>
    <submittedName>
        <fullName evidence="1">Uncharacterized protein</fullName>
    </submittedName>
</protein>
<dbReference type="AlphaFoldDB" id="A0A4C1U1Y3"/>
<keyword evidence="2" id="KW-1185">Reference proteome</keyword>